<evidence type="ECO:0000313" key="13">
    <source>
        <dbReference type="Proteomes" id="UP000663870"/>
    </source>
</evidence>
<evidence type="ECO:0000256" key="8">
    <source>
        <dbReference type="SAM" id="Phobius"/>
    </source>
</evidence>
<dbReference type="PANTHER" id="PTHR24243">
    <property type="entry name" value="G-PROTEIN COUPLED RECEPTOR"/>
    <property type="match status" value="1"/>
</dbReference>
<dbReference type="PROSITE" id="PS50262">
    <property type="entry name" value="G_PROTEIN_RECEP_F1_2"/>
    <property type="match status" value="1"/>
</dbReference>
<keyword evidence="6" id="KW-0675">Receptor</keyword>
<dbReference type="Proteomes" id="UP000663870">
    <property type="component" value="Unassembled WGS sequence"/>
</dbReference>
<accession>A0A814BER2</accession>
<evidence type="ECO:0000256" key="5">
    <source>
        <dbReference type="ARBA" id="ARBA00023136"/>
    </source>
</evidence>
<evidence type="ECO:0000256" key="4">
    <source>
        <dbReference type="ARBA" id="ARBA00023040"/>
    </source>
</evidence>
<feature type="transmembrane region" description="Helical" evidence="8">
    <location>
        <begin position="335"/>
        <end position="360"/>
    </location>
</feature>
<feature type="transmembrane region" description="Helical" evidence="8">
    <location>
        <begin position="202"/>
        <end position="222"/>
    </location>
</feature>
<dbReference type="GO" id="GO:0004930">
    <property type="term" value="F:G protein-coupled receptor activity"/>
    <property type="evidence" value="ECO:0007669"/>
    <property type="project" value="UniProtKB-KW"/>
</dbReference>
<dbReference type="GO" id="GO:0005886">
    <property type="term" value="C:plasma membrane"/>
    <property type="evidence" value="ECO:0007669"/>
    <property type="project" value="TreeGrafter"/>
</dbReference>
<feature type="transmembrane region" description="Helical" evidence="8">
    <location>
        <begin position="147"/>
        <end position="167"/>
    </location>
</feature>
<dbReference type="Proteomes" id="UP000663854">
    <property type="component" value="Unassembled WGS sequence"/>
</dbReference>
<dbReference type="Pfam" id="PF00001">
    <property type="entry name" value="7tm_1"/>
    <property type="match status" value="1"/>
</dbReference>
<evidence type="ECO:0000256" key="3">
    <source>
        <dbReference type="ARBA" id="ARBA00022989"/>
    </source>
</evidence>
<evidence type="ECO:0000313" key="12">
    <source>
        <dbReference type="Proteomes" id="UP000663854"/>
    </source>
</evidence>
<dbReference type="AlphaFoldDB" id="A0A814BER2"/>
<dbReference type="InterPro" id="IPR017452">
    <property type="entry name" value="GPCR_Rhodpsn_7TM"/>
</dbReference>
<feature type="transmembrane region" description="Helical" evidence="8">
    <location>
        <begin position="106"/>
        <end position="126"/>
    </location>
</feature>
<feature type="transmembrane region" description="Helical" evidence="8">
    <location>
        <begin position="71"/>
        <end position="94"/>
    </location>
</feature>
<dbReference type="EMBL" id="CAJNOL010001268">
    <property type="protein sequence ID" value="CAF1325650.1"/>
    <property type="molecule type" value="Genomic_DNA"/>
</dbReference>
<evidence type="ECO:0000313" key="11">
    <source>
        <dbReference type="EMBL" id="CAF1325650.1"/>
    </source>
</evidence>
<proteinExistence type="predicted"/>
<dbReference type="PANTHER" id="PTHR24243:SF230">
    <property type="entry name" value="G-PROTEIN COUPLED RECEPTORS FAMILY 1 PROFILE DOMAIN-CONTAINING PROTEIN"/>
    <property type="match status" value="1"/>
</dbReference>
<keyword evidence="4" id="KW-0297">G-protein coupled receptor</keyword>
<feature type="domain" description="G-protein coupled receptors family 1 profile" evidence="9">
    <location>
        <begin position="51"/>
        <end position="357"/>
    </location>
</feature>
<dbReference type="EMBL" id="CAJNOH010000172">
    <property type="protein sequence ID" value="CAF0925056.1"/>
    <property type="molecule type" value="Genomic_DNA"/>
</dbReference>
<feature type="transmembrane region" description="Helical" evidence="8">
    <location>
        <begin position="289"/>
        <end position="311"/>
    </location>
</feature>
<dbReference type="Gene3D" id="1.20.1070.10">
    <property type="entry name" value="Rhodopsin 7-helix transmembrane proteins"/>
    <property type="match status" value="1"/>
</dbReference>
<organism evidence="10 12">
    <name type="scientific">Rotaria sordida</name>
    <dbReference type="NCBI Taxonomy" id="392033"/>
    <lineage>
        <taxon>Eukaryota</taxon>
        <taxon>Metazoa</taxon>
        <taxon>Spiralia</taxon>
        <taxon>Gnathifera</taxon>
        <taxon>Rotifera</taxon>
        <taxon>Eurotatoria</taxon>
        <taxon>Bdelloidea</taxon>
        <taxon>Philodinida</taxon>
        <taxon>Philodinidae</taxon>
        <taxon>Rotaria</taxon>
    </lineage>
</organism>
<evidence type="ECO:0000313" key="10">
    <source>
        <dbReference type="EMBL" id="CAF0925056.1"/>
    </source>
</evidence>
<keyword evidence="2 8" id="KW-0812">Transmembrane</keyword>
<reference evidence="10" key="1">
    <citation type="submission" date="2021-02" db="EMBL/GenBank/DDBJ databases">
        <authorList>
            <person name="Nowell W R."/>
        </authorList>
    </citation>
    <scope>NUCLEOTIDE SEQUENCE</scope>
</reference>
<evidence type="ECO:0000259" key="9">
    <source>
        <dbReference type="PROSITE" id="PS50262"/>
    </source>
</evidence>
<comment type="subcellular location">
    <subcellularLocation>
        <location evidence="1">Membrane</location>
        <topology evidence="1">Multi-pass membrane protein</topology>
    </subcellularLocation>
</comment>
<dbReference type="InterPro" id="IPR000276">
    <property type="entry name" value="GPCR_Rhodpsn"/>
</dbReference>
<comment type="caution">
    <text evidence="10">The sequence shown here is derived from an EMBL/GenBank/DDBJ whole genome shotgun (WGS) entry which is preliminary data.</text>
</comment>
<name>A0A814BER2_9BILA</name>
<dbReference type="CDD" id="cd14978">
    <property type="entry name" value="7tmA_FMRFamide_R-like"/>
    <property type="match status" value="1"/>
</dbReference>
<evidence type="ECO:0000256" key="7">
    <source>
        <dbReference type="ARBA" id="ARBA00023224"/>
    </source>
</evidence>
<dbReference type="SUPFAM" id="SSF81321">
    <property type="entry name" value="Family A G protein-coupled receptor-like"/>
    <property type="match status" value="1"/>
</dbReference>
<dbReference type="PRINTS" id="PR00237">
    <property type="entry name" value="GPCRRHODOPSN"/>
</dbReference>
<evidence type="ECO:0000256" key="2">
    <source>
        <dbReference type="ARBA" id="ARBA00022692"/>
    </source>
</evidence>
<keyword evidence="7" id="KW-0807">Transducer</keyword>
<keyword evidence="13" id="KW-1185">Reference proteome</keyword>
<evidence type="ECO:0000256" key="6">
    <source>
        <dbReference type="ARBA" id="ARBA00023170"/>
    </source>
</evidence>
<sequence length="459" mass="53583">MGNVPDFCRNISLTTNETSYELLSECWSEKWIADFLRKSLPLVILPVSLICNFLSFIALRSRHMRGTSTAFFMLALSVLDPLVLLTKNLVYFPTFVAAHGILCKTLYFLIYVLGYTNVWILVIMTADKFFAVWFPLKVSDFCTIDRAKHVCIFLPAMTSIISFHHFWTIDSLKHPNDPKQRFCYYDISRYRSIQRIWRYVDFVIWCFLPFILILTLSVLIIYKLRQNRQGSNKNILKMLKTNSKDERIVSRNRLSKLQHQKKRTENQDIEMRSNQKIEVIRSRHRHITLMLLAVAVVFLLLTLPNSIYFVLDLTYGFNKLPTENDYYQWLRYRRLTILTVIMFQLSDLQHATNFFLYLLTSDKFRRSVIRICVSTIPILPSLIPCCCQDKGRSSTASLPGHYSSQRHDKGPITFRTSVSERSSIHISSNRLSSRQMQQPFYKYSSVSSKPVTTAASNST</sequence>
<protein>
    <recommendedName>
        <fullName evidence="9">G-protein coupled receptors family 1 profile domain-containing protein</fullName>
    </recommendedName>
</protein>
<keyword evidence="3 8" id="KW-1133">Transmembrane helix</keyword>
<gene>
    <name evidence="11" type="ORF">JXQ802_LOCUS30787</name>
    <name evidence="10" type="ORF">PYM288_LOCUS10742</name>
</gene>
<keyword evidence="5 8" id="KW-0472">Membrane</keyword>
<feature type="transmembrane region" description="Helical" evidence="8">
    <location>
        <begin position="40"/>
        <end position="59"/>
    </location>
</feature>
<evidence type="ECO:0000256" key="1">
    <source>
        <dbReference type="ARBA" id="ARBA00004141"/>
    </source>
</evidence>